<feature type="transmembrane region" description="Helical" evidence="1">
    <location>
        <begin position="116"/>
        <end position="137"/>
    </location>
</feature>
<dbReference type="Proteomes" id="UP000028483">
    <property type="component" value="Unassembled WGS sequence"/>
</dbReference>
<dbReference type="HOGENOM" id="CLU_1342784_0_0_6"/>
<proteinExistence type="predicted"/>
<organism evidence="3">
    <name type="scientific">Xenorhabdus bovienii str. oregonense</name>
    <dbReference type="NCBI Taxonomy" id="1398202"/>
    <lineage>
        <taxon>Bacteria</taxon>
        <taxon>Pseudomonadati</taxon>
        <taxon>Pseudomonadota</taxon>
        <taxon>Gammaproteobacteria</taxon>
        <taxon>Enterobacterales</taxon>
        <taxon>Morganellaceae</taxon>
        <taxon>Xenorhabdus</taxon>
    </lineage>
</organism>
<evidence type="ECO:0000256" key="1">
    <source>
        <dbReference type="SAM" id="Phobius"/>
    </source>
</evidence>
<evidence type="ECO:0000259" key="2">
    <source>
        <dbReference type="Pfam" id="PF13240"/>
    </source>
</evidence>
<dbReference type="EMBL" id="CBSX010000070">
    <property type="protein sequence ID" value="CDH04950.1"/>
    <property type="molecule type" value="Genomic_DNA"/>
</dbReference>
<dbReference type="RefSeq" id="WP_038255339.1">
    <property type="nucleotide sequence ID" value="NZ_CAWLUU010000141.1"/>
</dbReference>
<comment type="caution">
    <text evidence="3">The sequence shown here is derived from an EMBL/GenBank/DDBJ whole genome shotgun (WGS) entry which is preliminary data.</text>
</comment>
<dbReference type="AlphaFoldDB" id="A0A077P1K2"/>
<reference evidence="3" key="1">
    <citation type="submission" date="2013-07" db="EMBL/GenBank/DDBJ databases">
        <title>Sub-species coevolution in mutualistic symbiosis.</title>
        <authorList>
            <person name="Murfin K."/>
            <person name="Klassen J."/>
            <person name="Lee M."/>
            <person name="Forst S."/>
            <person name="Stock P."/>
            <person name="Goodrich-Blair H."/>
        </authorList>
    </citation>
    <scope>NUCLEOTIDE SEQUENCE [LARGE SCALE GENOMIC DNA]</scope>
    <source>
        <strain evidence="3">Oregonense</strain>
    </source>
</reference>
<evidence type="ECO:0000313" key="3">
    <source>
        <dbReference type="EMBL" id="CDH04950.1"/>
    </source>
</evidence>
<feature type="transmembrane region" description="Helical" evidence="1">
    <location>
        <begin position="92"/>
        <end position="110"/>
    </location>
</feature>
<sequence>MEFCVNCEKEIVKNDNFCSSCGRARGNNTIASGDNSFNVISSEIKDNNIHIGNNYSDSNNIDPSILNIQRSSVKLFWSEQGKLAKRSTFLKLGTWGSIASLIGLILPFLTGNPLTHFMAIIALLIFFPMFLIGISIARSKFMPLLGLKNLEIGTKGNIYVTKITCDCPWCKSEMKLRMVGSKNHKEHLLLCSRNPSQHKIIFDPTVLPEIEEEE</sequence>
<feature type="domain" description="Zinc-ribbon" evidence="2">
    <location>
        <begin position="3"/>
        <end position="23"/>
    </location>
</feature>
<protein>
    <recommendedName>
        <fullName evidence="2">Zinc-ribbon domain-containing protein</fullName>
    </recommendedName>
</protein>
<name>A0A077P1K2_XENBV</name>
<keyword evidence="1" id="KW-1133">Transmembrane helix</keyword>
<keyword evidence="1" id="KW-0472">Membrane</keyword>
<gene>
    <name evidence="3" type="ORF">XBO1_1610005</name>
</gene>
<dbReference type="InterPro" id="IPR026870">
    <property type="entry name" value="Zinc_ribbon_dom"/>
</dbReference>
<dbReference type="Pfam" id="PF13240">
    <property type="entry name" value="Zn_Ribbon_1"/>
    <property type="match status" value="1"/>
</dbReference>
<accession>A0A077P1K2</accession>
<keyword evidence="1" id="KW-0812">Transmembrane</keyword>